<dbReference type="Pfam" id="PF23312">
    <property type="entry name" value="UBA_SIK3"/>
    <property type="match status" value="1"/>
</dbReference>
<feature type="compositionally biased region" description="Low complexity" evidence="15">
    <location>
        <begin position="1030"/>
        <end position="1046"/>
    </location>
</feature>
<evidence type="ECO:0000313" key="19">
    <source>
        <dbReference type="RefSeq" id="XP_013414122.1"/>
    </source>
</evidence>
<dbReference type="KEGG" id="lak:106176331"/>
<dbReference type="GO" id="GO:0035556">
    <property type="term" value="P:intracellular signal transduction"/>
    <property type="evidence" value="ECO:0007669"/>
    <property type="project" value="TreeGrafter"/>
</dbReference>
<dbReference type="Pfam" id="PF00069">
    <property type="entry name" value="Pkinase"/>
    <property type="match status" value="1"/>
</dbReference>
<dbReference type="AlphaFoldDB" id="A0A1S3JUX7"/>
<dbReference type="PANTHER" id="PTHR24346:SF42">
    <property type="entry name" value="SERINE_THREONINE-PROTEIN KINASE SIK3"/>
    <property type="match status" value="1"/>
</dbReference>
<dbReference type="PROSITE" id="PS00108">
    <property type="entry name" value="PROTEIN_KINASE_ST"/>
    <property type="match status" value="1"/>
</dbReference>
<proteinExistence type="inferred from homology"/>
<dbReference type="GO" id="GO:0106310">
    <property type="term" value="F:protein serine kinase activity"/>
    <property type="evidence" value="ECO:0007669"/>
    <property type="project" value="RHEA"/>
</dbReference>
<feature type="region of interest" description="Disordered" evidence="15">
    <location>
        <begin position="729"/>
        <end position="789"/>
    </location>
</feature>
<dbReference type="Gene3D" id="1.10.510.10">
    <property type="entry name" value="Transferase(Phosphotransferase) domain 1"/>
    <property type="match status" value="1"/>
</dbReference>
<comment type="catalytic activity">
    <reaction evidence="12">
        <text>L-threonyl-[protein] + ATP = O-phospho-L-threonyl-[protein] + ADP + H(+)</text>
        <dbReference type="Rhea" id="RHEA:46608"/>
        <dbReference type="Rhea" id="RHEA-COMP:11060"/>
        <dbReference type="Rhea" id="RHEA-COMP:11605"/>
        <dbReference type="ChEBI" id="CHEBI:15378"/>
        <dbReference type="ChEBI" id="CHEBI:30013"/>
        <dbReference type="ChEBI" id="CHEBI:30616"/>
        <dbReference type="ChEBI" id="CHEBI:61977"/>
        <dbReference type="ChEBI" id="CHEBI:456216"/>
        <dbReference type="EC" id="2.7.11.1"/>
    </reaction>
</comment>
<evidence type="ECO:0000259" key="16">
    <source>
        <dbReference type="PROSITE" id="PS50011"/>
    </source>
</evidence>
<keyword evidence="11" id="KW-0460">Magnesium</keyword>
<dbReference type="OrthoDB" id="193931at2759"/>
<feature type="region of interest" description="Disordered" evidence="15">
    <location>
        <begin position="809"/>
        <end position="868"/>
    </location>
</feature>
<feature type="region of interest" description="Disordered" evidence="15">
    <location>
        <begin position="1022"/>
        <end position="1054"/>
    </location>
</feature>
<evidence type="ECO:0000256" key="6">
    <source>
        <dbReference type="ARBA" id="ARBA00022679"/>
    </source>
</evidence>
<dbReference type="Pfam" id="PF02149">
    <property type="entry name" value="KA1"/>
    <property type="match status" value="1"/>
</dbReference>
<feature type="compositionally biased region" description="Polar residues" evidence="15">
    <location>
        <begin position="569"/>
        <end position="586"/>
    </location>
</feature>
<feature type="region of interest" description="Disordered" evidence="15">
    <location>
        <begin position="543"/>
        <end position="593"/>
    </location>
</feature>
<feature type="compositionally biased region" description="Low complexity" evidence="15">
    <location>
        <begin position="761"/>
        <end position="772"/>
    </location>
</feature>
<dbReference type="InterPro" id="IPR000719">
    <property type="entry name" value="Prot_kinase_dom"/>
</dbReference>
<comment type="cofactor">
    <cofactor evidence="1">
        <name>Mg(2+)</name>
        <dbReference type="ChEBI" id="CHEBI:18420"/>
    </cofactor>
</comment>
<dbReference type="InterPro" id="IPR011009">
    <property type="entry name" value="Kinase-like_dom_sf"/>
</dbReference>
<keyword evidence="18" id="KW-1185">Reference proteome</keyword>
<dbReference type="SUPFAM" id="SSF56112">
    <property type="entry name" value="Protein kinase-like (PK-like)"/>
    <property type="match status" value="1"/>
</dbReference>
<dbReference type="InterPro" id="IPR057380">
    <property type="entry name" value="UBA_SIK1/2/3"/>
</dbReference>
<feature type="compositionally biased region" description="Low complexity" evidence="15">
    <location>
        <begin position="729"/>
        <end position="748"/>
    </location>
</feature>
<dbReference type="SUPFAM" id="SSF103243">
    <property type="entry name" value="KA1-like"/>
    <property type="match status" value="1"/>
</dbReference>
<accession>A0A1S3JUX7</accession>
<evidence type="ECO:0000256" key="10">
    <source>
        <dbReference type="ARBA" id="ARBA00022840"/>
    </source>
</evidence>
<dbReference type="InterPro" id="IPR034672">
    <property type="entry name" value="SIK"/>
</dbReference>
<dbReference type="SMART" id="SM00220">
    <property type="entry name" value="S_TKc"/>
    <property type="match status" value="1"/>
</dbReference>
<sequence>MADQLVASRKNVAPVRVGYYEMERTIGKGNFAVVKLANHLITKSKVAIKIIDKTQLDEENLRKIFREIQIMKLLCHPNIVRLYQVMETPRMLYLVMEYASGGEIFDHLVAHGRMNEKDARKRFKQIVAAVAYCHKHHVVHRDLKAENLLLDANLNIKIADFGFSNHFQAGALLKTCCGSPPYAAPELFEGKEYNAPKVDIWSLGVVLYVLVCGALPFDGSTLQSLRARVLAGQFRIPFFMSTECEHLIRGMLRVDANKRYNMSQIMEHKWMKLGDEDVIFDATRKDYMCEDEGLEDEGLNEQVLQQMESLHISRETVLQSVQGKCYDHNSAIYHLLHDKLKRHHNKASNSLVPDSLPIATRTERRSSITTGVVERVEVPVENDKNTNTSVSPHISPVPQQMPFFGQNPACLPLSDSDSDGEEPSPEALARYLAMRRHTVGVGDPRHEPPEDMRVRLAHHQPITALPQLPTFTPTSFLPHINLPQNLPPVQNFSPQNFMEKDPHLLKPPSVLSGGMPAHWGRRASDGGANIQLFSQYFQQQQVYGGRGSQTQQTGSHEGVGMLSPGHTLPSPSIQTPVTLEEGQTSDNEPDDEDVSRYLQTRGKRHTLAMASAVHEVPEELQEQLALHPIRGRRGGMLTPGERLPSRDSFKDVNSLHLPNERFSPVRRASDGLASIHKYQVHLENLYKQTLREQQRSQNSLKQLQQEHQKLQKTVGNTSPVNQAELQQQHALHRLQQQQQHQHHQQPQQSMHTTSPESQVELQQLHRLQQQQRGVHPSPPPPPLTPTGHDMQADVQAASLYMQRLHLQQYQTGSPPPVPSPSFHLMDRNRSSPPAYNSLHHKTENTPQSFHMVSPQPQQRTSPPPKNLQMIKEDTDANEEGNNGEVEMEEEQTQVLQRRRQNFSLNPQISITDTLGHVTPVVSGLSDETSGTDDSSGMPASHVISSPAYTTESQYRNSVGGRPVGGPGYSMMTTYPGMNLTSVSPTSEPTPSYHDYTASPLNSTMPMMGLFNVNHNYHAGLARGGGEGGEPRSPSMGEVSPRSPSHSGVGGGGVRHHRRYHTVQNTRDALIQAQRIHQQQQQQQHQQQHHIPPYMQLTSLFDPNASSNIHSLSSSTGELTLSQNFLKLGSPSELPASTSVEGMNLRNSLSDMSQDFKFALAMNLTSKKALSEILSEVKRTLDTKGAEIAYQFSDNLFQLKNCDVQMEMEVCCSGAINGLRFRKISGDQWQYKKLCNELLAGMDL</sequence>
<dbReference type="Proteomes" id="UP000085678">
    <property type="component" value="Unplaced"/>
</dbReference>
<feature type="region of interest" description="Disordered" evidence="15">
    <location>
        <begin position="691"/>
        <end position="712"/>
    </location>
</feature>
<dbReference type="FunFam" id="1.10.510.10:FF:000156">
    <property type="entry name" value="Serine/threonine-protein kinase SIK3 homolog"/>
    <property type="match status" value="1"/>
</dbReference>
<dbReference type="GO" id="GO:0000226">
    <property type="term" value="P:microtubule cytoskeleton organization"/>
    <property type="evidence" value="ECO:0007669"/>
    <property type="project" value="TreeGrafter"/>
</dbReference>
<evidence type="ECO:0000256" key="4">
    <source>
        <dbReference type="ARBA" id="ARBA00022527"/>
    </source>
</evidence>
<dbReference type="GO" id="GO:0046872">
    <property type="term" value="F:metal ion binding"/>
    <property type="evidence" value="ECO:0007669"/>
    <property type="project" value="UniProtKB-KW"/>
</dbReference>
<dbReference type="STRING" id="7574.A0A1S3JUX7"/>
<evidence type="ECO:0000313" key="18">
    <source>
        <dbReference type="Proteomes" id="UP000085678"/>
    </source>
</evidence>
<keyword evidence="4" id="KW-0723">Serine/threonine-protein kinase</keyword>
<evidence type="ECO:0000259" key="17">
    <source>
        <dbReference type="PROSITE" id="PS50032"/>
    </source>
</evidence>
<protein>
    <recommendedName>
        <fullName evidence="3">non-specific serine/threonine protein kinase</fullName>
        <ecNumber evidence="3">2.7.11.1</ecNumber>
    </recommendedName>
</protein>
<evidence type="ECO:0000256" key="1">
    <source>
        <dbReference type="ARBA" id="ARBA00001946"/>
    </source>
</evidence>
<feature type="binding site" evidence="14">
    <location>
        <position position="49"/>
    </location>
    <ligand>
        <name>ATP</name>
        <dbReference type="ChEBI" id="CHEBI:30616"/>
    </ligand>
</feature>
<keyword evidence="9 19" id="KW-0418">Kinase</keyword>
<dbReference type="InterPro" id="IPR001772">
    <property type="entry name" value="KA1_dom"/>
</dbReference>
<keyword evidence="8 14" id="KW-0547">Nucleotide-binding</keyword>
<dbReference type="InterPro" id="IPR028375">
    <property type="entry name" value="KA1/Ssp2_C"/>
</dbReference>
<dbReference type="InterPro" id="IPR017441">
    <property type="entry name" value="Protein_kinase_ATP_BS"/>
</dbReference>
<keyword evidence="5" id="KW-0597">Phosphoprotein</keyword>
<dbReference type="InParanoid" id="A0A1S3JUX7"/>
<dbReference type="PROSITE" id="PS00107">
    <property type="entry name" value="PROTEIN_KINASE_ATP"/>
    <property type="match status" value="1"/>
</dbReference>
<dbReference type="GeneID" id="106176331"/>
<dbReference type="EC" id="2.7.11.1" evidence="3"/>
<evidence type="ECO:0000256" key="15">
    <source>
        <dbReference type="SAM" id="MobiDB-lite"/>
    </source>
</evidence>
<dbReference type="FunFam" id="3.30.200.20:FF:000003">
    <property type="entry name" value="Non-specific serine/threonine protein kinase"/>
    <property type="match status" value="1"/>
</dbReference>
<evidence type="ECO:0000256" key="2">
    <source>
        <dbReference type="ARBA" id="ARBA00006234"/>
    </source>
</evidence>
<dbReference type="GO" id="GO:0005737">
    <property type="term" value="C:cytoplasm"/>
    <property type="evidence" value="ECO:0007669"/>
    <property type="project" value="TreeGrafter"/>
</dbReference>
<dbReference type="InterPro" id="IPR008271">
    <property type="entry name" value="Ser/Thr_kinase_AS"/>
</dbReference>
<evidence type="ECO:0000256" key="14">
    <source>
        <dbReference type="PROSITE-ProRule" id="PRU10141"/>
    </source>
</evidence>
<comment type="catalytic activity">
    <reaction evidence="13">
        <text>L-seryl-[protein] + ATP = O-phospho-L-seryl-[protein] + ADP + H(+)</text>
        <dbReference type="Rhea" id="RHEA:17989"/>
        <dbReference type="Rhea" id="RHEA-COMP:9863"/>
        <dbReference type="Rhea" id="RHEA-COMP:11604"/>
        <dbReference type="ChEBI" id="CHEBI:15378"/>
        <dbReference type="ChEBI" id="CHEBI:29999"/>
        <dbReference type="ChEBI" id="CHEBI:30616"/>
        <dbReference type="ChEBI" id="CHEBI:83421"/>
        <dbReference type="ChEBI" id="CHEBI:456216"/>
        <dbReference type="EC" id="2.7.11.1"/>
    </reaction>
</comment>
<keyword evidence="10 14" id="KW-0067">ATP-binding</keyword>
<feature type="domain" description="Protein kinase" evidence="16">
    <location>
        <begin position="20"/>
        <end position="271"/>
    </location>
</feature>
<feature type="region of interest" description="Disordered" evidence="15">
    <location>
        <begin position="631"/>
        <end position="652"/>
    </location>
</feature>
<evidence type="ECO:0000256" key="13">
    <source>
        <dbReference type="ARBA" id="ARBA00048679"/>
    </source>
</evidence>
<organism evidence="18 19">
    <name type="scientific">Lingula anatina</name>
    <name type="common">Brachiopod</name>
    <name type="synonym">Lingula unguis</name>
    <dbReference type="NCBI Taxonomy" id="7574"/>
    <lineage>
        <taxon>Eukaryota</taxon>
        <taxon>Metazoa</taxon>
        <taxon>Spiralia</taxon>
        <taxon>Lophotrochozoa</taxon>
        <taxon>Brachiopoda</taxon>
        <taxon>Linguliformea</taxon>
        <taxon>Lingulata</taxon>
        <taxon>Lingulida</taxon>
        <taxon>Linguloidea</taxon>
        <taxon>Lingulidae</taxon>
        <taxon>Lingula</taxon>
    </lineage>
</organism>
<evidence type="ECO:0000256" key="12">
    <source>
        <dbReference type="ARBA" id="ARBA00047899"/>
    </source>
</evidence>
<dbReference type="RefSeq" id="XP_013414122.1">
    <property type="nucleotide sequence ID" value="XM_013558668.1"/>
</dbReference>
<feature type="compositionally biased region" description="Polar residues" evidence="15">
    <location>
        <begin position="749"/>
        <end position="760"/>
    </location>
</feature>
<evidence type="ECO:0000256" key="11">
    <source>
        <dbReference type="ARBA" id="ARBA00022842"/>
    </source>
</evidence>
<keyword evidence="7" id="KW-0479">Metal-binding</keyword>
<keyword evidence="6" id="KW-0808">Transferase</keyword>
<comment type="similarity">
    <text evidence="2">Belongs to the protein kinase superfamily. CAMK Ser/Thr protein kinase family. SNF1 subfamily.</text>
</comment>
<dbReference type="PROSITE" id="PS50032">
    <property type="entry name" value="KA1"/>
    <property type="match status" value="1"/>
</dbReference>
<evidence type="ECO:0000256" key="8">
    <source>
        <dbReference type="ARBA" id="ARBA00022741"/>
    </source>
</evidence>
<evidence type="ECO:0000256" key="7">
    <source>
        <dbReference type="ARBA" id="ARBA00022723"/>
    </source>
</evidence>
<dbReference type="GO" id="GO:0005524">
    <property type="term" value="F:ATP binding"/>
    <property type="evidence" value="ECO:0007669"/>
    <property type="project" value="UniProtKB-UniRule"/>
</dbReference>
<reference evidence="19" key="1">
    <citation type="submission" date="2025-08" db="UniProtKB">
        <authorList>
            <consortium name="RefSeq"/>
        </authorList>
    </citation>
    <scope>IDENTIFICATION</scope>
    <source>
        <tissue evidence="19">Gonads</tissue>
    </source>
</reference>
<dbReference type="GO" id="GO:0050321">
    <property type="term" value="F:tau-protein kinase activity"/>
    <property type="evidence" value="ECO:0007669"/>
    <property type="project" value="TreeGrafter"/>
</dbReference>
<dbReference type="PROSITE" id="PS50011">
    <property type="entry name" value="PROTEIN_KINASE_DOM"/>
    <property type="match status" value="1"/>
</dbReference>
<dbReference type="PANTHER" id="PTHR24346">
    <property type="entry name" value="MAP/MICROTUBULE AFFINITY-REGULATING KINASE"/>
    <property type="match status" value="1"/>
</dbReference>
<evidence type="ECO:0000256" key="5">
    <source>
        <dbReference type="ARBA" id="ARBA00022553"/>
    </source>
</evidence>
<dbReference type="CDD" id="cd14338">
    <property type="entry name" value="UBA_SIK"/>
    <property type="match status" value="1"/>
</dbReference>
<feature type="domain" description="KA1" evidence="17">
    <location>
        <begin position="1182"/>
        <end position="1243"/>
    </location>
</feature>
<evidence type="ECO:0000256" key="9">
    <source>
        <dbReference type="ARBA" id="ARBA00022777"/>
    </source>
</evidence>
<name>A0A1S3JUX7_LINAN</name>
<dbReference type="CDD" id="cd14071">
    <property type="entry name" value="STKc_SIK"/>
    <property type="match status" value="1"/>
</dbReference>
<evidence type="ECO:0000256" key="3">
    <source>
        <dbReference type="ARBA" id="ARBA00012513"/>
    </source>
</evidence>
<gene>
    <name evidence="19" type="primary">LOC106176331</name>
</gene>
<dbReference type="Gene3D" id="3.30.310.80">
    <property type="entry name" value="Kinase associated domain 1, KA1"/>
    <property type="match status" value="1"/>
</dbReference>